<reference evidence="3" key="1">
    <citation type="submission" date="2021-01" db="EMBL/GenBank/DDBJ databases">
        <title>Modified the classification status of verrucomicrobia.</title>
        <authorList>
            <person name="Feng X."/>
        </authorList>
    </citation>
    <scope>NUCLEOTIDE SEQUENCE</scope>
    <source>
        <strain evidence="3">KCTC 13126</strain>
    </source>
</reference>
<dbReference type="PANTHER" id="PTHR43513:SF1">
    <property type="entry name" value="ANAEROBIC SULFITE REDUCTASE SUBUNIT B"/>
    <property type="match status" value="1"/>
</dbReference>
<dbReference type="Proteomes" id="UP000617628">
    <property type="component" value="Unassembled WGS sequence"/>
</dbReference>
<organism evidence="3 4">
    <name type="scientific">Pelagicoccus mobilis</name>
    <dbReference type="NCBI Taxonomy" id="415221"/>
    <lineage>
        <taxon>Bacteria</taxon>
        <taxon>Pseudomonadati</taxon>
        <taxon>Verrucomicrobiota</taxon>
        <taxon>Opitutia</taxon>
        <taxon>Puniceicoccales</taxon>
        <taxon>Pelagicoccaceae</taxon>
        <taxon>Pelagicoccus</taxon>
    </lineage>
</organism>
<dbReference type="PRINTS" id="PR00406">
    <property type="entry name" value="CYTB5RDTASE"/>
</dbReference>
<dbReference type="InterPro" id="IPR001709">
    <property type="entry name" value="Flavoprot_Pyr_Nucl_cyt_Rdtase"/>
</dbReference>
<keyword evidence="1" id="KW-0479">Metal-binding</keyword>
<feature type="binding site" evidence="1">
    <location>
        <position position="244"/>
    </location>
    <ligand>
        <name>[2Fe-2S] cluster</name>
        <dbReference type="ChEBI" id="CHEBI:190135"/>
    </ligand>
</feature>
<dbReference type="GO" id="GO:0050660">
    <property type="term" value="F:flavin adenine dinucleotide binding"/>
    <property type="evidence" value="ECO:0007669"/>
    <property type="project" value="InterPro"/>
</dbReference>
<gene>
    <name evidence="3" type="ORF">JIN87_05120</name>
</gene>
<dbReference type="SUPFAM" id="SSF63380">
    <property type="entry name" value="Riboflavin synthase domain-like"/>
    <property type="match status" value="1"/>
</dbReference>
<dbReference type="SUPFAM" id="SSF52343">
    <property type="entry name" value="Ferredoxin reductase-like, C-terminal NADP-linked domain"/>
    <property type="match status" value="1"/>
</dbReference>
<dbReference type="Gene3D" id="2.40.30.10">
    <property type="entry name" value="Translation factors"/>
    <property type="match status" value="1"/>
</dbReference>
<dbReference type="GO" id="GO:0046872">
    <property type="term" value="F:metal ion binding"/>
    <property type="evidence" value="ECO:0007669"/>
    <property type="project" value="UniProtKB-KW"/>
</dbReference>
<dbReference type="PRINTS" id="PR00371">
    <property type="entry name" value="FPNCR"/>
</dbReference>
<dbReference type="InterPro" id="IPR017927">
    <property type="entry name" value="FAD-bd_FR_type"/>
</dbReference>
<keyword evidence="4" id="KW-1185">Reference proteome</keyword>
<dbReference type="InterPro" id="IPR039261">
    <property type="entry name" value="FNR_nucleotide-bd"/>
</dbReference>
<dbReference type="GO" id="GO:0016491">
    <property type="term" value="F:oxidoreductase activity"/>
    <property type="evidence" value="ECO:0007669"/>
    <property type="project" value="InterPro"/>
</dbReference>
<dbReference type="Pfam" id="PF00175">
    <property type="entry name" value="NAD_binding_1"/>
    <property type="match status" value="1"/>
</dbReference>
<dbReference type="InterPro" id="IPR017938">
    <property type="entry name" value="Riboflavin_synthase-like_b-brl"/>
</dbReference>
<dbReference type="InterPro" id="IPR019480">
    <property type="entry name" value="Dihydroorotate_DH_Fe-S-bd"/>
</dbReference>
<feature type="binding site" evidence="1">
    <location>
        <position position="260"/>
    </location>
    <ligand>
        <name>[2Fe-2S] cluster</name>
        <dbReference type="ChEBI" id="CHEBI:190135"/>
    </ligand>
</feature>
<evidence type="ECO:0000313" key="4">
    <source>
        <dbReference type="Proteomes" id="UP000617628"/>
    </source>
</evidence>
<dbReference type="RefSeq" id="WP_200354453.1">
    <property type="nucleotide sequence ID" value="NZ_JAENIL010000007.1"/>
</dbReference>
<dbReference type="Pfam" id="PF10418">
    <property type="entry name" value="DHODB_Fe-S_bind"/>
    <property type="match status" value="1"/>
</dbReference>
<evidence type="ECO:0000256" key="1">
    <source>
        <dbReference type="PIRSR" id="PIRSR006816-2"/>
    </source>
</evidence>
<dbReference type="InterPro" id="IPR050353">
    <property type="entry name" value="PyrK_electron_transfer"/>
</dbReference>
<accession>A0A934RTN9</accession>
<dbReference type="PROSITE" id="PS51384">
    <property type="entry name" value="FAD_FR"/>
    <property type="match status" value="1"/>
</dbReference>
<sequence>MIAPTQAPMVTTPWTITRIEKETEDTFTLDLKASEVEASPYRFEPGQFNMLYVFGVGEAPISISGDPAKPKRLRHTTRIVGTVTRAMGALRKGESIGIRGPYGSSWPLEQAKGKDVIIVSGGIGLAPLRPALHKLLAHRQQYRRIILLYGARTPEDILYNKHLEKWRARFDVEVYITVDRATRNWRGNVGVVTPLVKRAPFHRDNAIAMICGPEIMMRYAVQELRTRGLQAEDIYVSIERNMKCAIGHCGHCQYGPAFTCKDGPVFRYDKIEHLFNLVEI</sequence>
<feature type="domain" description="FAD-binding FR-type" evidence="2">
    <location>
        <begin position="9"/>
        <end position="108"/>
    </location>
</feature>
<dbReference type="EMBL" id="JAENIL010000007">
    <property type="protein sequence ID" value="MBK1876238.1"/>
    <property type="molecule type" value="Genomic_DNA"/>
</dbReference>
<dbReference type="CDD" id="cd06221">
    <property type="entry name" value="sulfite_reductase_like"/>
    <property type="match status" value="1"/>
</dbReference>
<dbReference type="PANTHER" id="PTHR43513">
    <property type="entry name" value="DIHYDROOROTATE DEHYDROGENASE B (NAD(+)), ELECTRON TRANSFER SUBUNIT"/>
    <property type="match status" value="1"/>
</dbReference>
<proteinExistence type="predicted"/>
<dbReference type="Gene3D" id="3.40.50.80">
    <property type="entry name" value="Nucleotide-binding domain of ferredoxin-NADP reductase (FNR) module"/>
    <property type="match status" value="1"/>
</dbReference>
<evidence type="ECO:0000313" key="3">
    <source>
        <dbReference type="EMBL" id="MBK1876238.1"/>
    </source>
</evidence>
<dbReference type="GO" id="GO:0006221">
    <property type="term" value="P:pyrimidine nucleotide biosynthetic process"/>
    <property type="evidence" value="ECO:0007669"/>
    <property type="project" value="InterPro"/>
</dbReference>
<dbReference type="AlphaFoldDB" id="A0A934RTN9"/>
<keyword evidence="1" id="KW-0411">Iron-sulfur</keyword>
<name>A0A934RTN9_9BACT</name>
<keyword evidence="1" id="KW-0001">2Fe-2S</keyword>
<keyword evidence="1" id="KW-0408">Iron</keyword>
<comment type="caution">
    <text evidence="3">The sequence shown here is derived from an EMBL/GenBank/DDBJ whole genome shotgun (WGS) entry which is preliminary data.</text>
</comment>
<dbReference type="InterPro" id="IPR001433">
    <property type="entry name" value="OxRdtase_FAD/NAD-bd"/>
</dbReference>
<comment type="cofactor">
    <cofactor evidence="1">
        <name>[2Fe-2S] cluster</name>
        <dbReference type="ChEBI" id="CHEBI:190135"/>
    </cofactor>
    <text evidence="1">Binds 1 [2Fe-2S] cluster per subunit.</text>
</comment>
<dbReference type="GO" id="GO:0051537">
    <property type="term" value="F:2 iron, 2 sulfur cluster binding"/>
    <property type="evidence" value="ECO:0007669"/>
    <property type="project" value="UniProtKB-KW"/>
</dbReference>
<feature type="binding site" evidence="1">
    <location>
        <position position="249"/>
    </location>
    <ligand>
        <name>[2Fe-2S] cluster</name>
        <dbReference type="ChEBI" id="CHEBI:190135"/>
    </ligand>
</feature>
<dbReference type="InterPro" id="IPR012165">
    <property type="entry name" value="Cyt_c3_hydrogenase_gsu"/>
</dbReference>
<evidence type="ECO:0000259" key="2">
    <source>
        <dbReference type="PROSITE" id="PS51384"/>
    </source>
</evidence>
<feature type="binding site" evidence="1">
    <location>
        <position position="252"/>
    </location>
    <ligand>
        <name>[2Fe-2S] cluster</name>
        <dbReference type="ChEBI" id="CHEBI:190135"/>
    </ligand>
</feature>
<protein>
    <submittedName>
        <fullName evidence="3">FAD/NAD(P)-binding protein</fullName>
    </submittedName>
</protein>
<dbReference type="PIRSF" id="PIRSF006816">
    <property type="entry name" value="Cyc3_hyd_g"/>
    <property type="match status" value="1"/>
</dbReference>